<dbReference type="SUPFAM" id="SSF47576">
    <property type="entry name" value="Calponin-homology domain, CH-domain"/>
    <property type="match status" value="1"/>
</dbReference>
<organism evidence="6 7">
    <name type="scientific">Anaeramoeba ignava</name>
    <name type="common">Anaerobic marine amoeba</name>
    <dbReference type="NCBI Taxonomy" id="1746090"/>
    <lineage>
        <taxon>Eukaryota</taxon>
        <taxon>Metamonada</taxon>
        <taxon>Anaeramoebidae</taxon>
        <taxon>Anaeramoeba</taxon>
    </lineage>
</organism>
<keyword evidence="1" id="KW-0343">GTPase activation</keyword>
<dbReference type="PROSITE" id="PS50018">
    <property type="entry name" value="RAS_GTPASE_ACTIV_2"/>
    <property type="match status" value="1"/>
</dbReference>
<dbReference type="GO" id="GO:0005096">
    <property type="term" value="F:GTPase activator activity"/>
    <property type="evidence" value="ECO:0007669"/>
    <property type="project" value="UniProtKB-KW"/>
</dbReference>
<dbReference type="SMART" id="SM00033">
    <property type="entry name" value="CH"/>
    <property type="match status" value="1"/>
</dbReference>
<dbReference type="PANTHER" id="PTHR10194">
    <property type="entry name" value="RAS GTPASE-ACTIVATING PROTEINS"/>
    <property type="match status" value="1"/>
</dbReference>
<evidence type="ECO:0000256" key="3">
    <source>
        <dbReference type="SAM" id="MobiDB-lite"/>
    </source>
</evidence>
<feature type="compositionally biased region" description="Polar residues" evidence="3">
    <location>
        <begin position="828"/>
        <end position="850"/>
    </location>
</feature>
<gene>
    <name evidence="6" type="ORF">M0811_03407</name>
</gene>
<evidence type="ECO:0000259" key="4">
    <source>
        <dbReference type="PROSITE" id="PS50018"/>
    </source>
</evidence>
<dbReference type="InterPro" id="IPR001936">
    <property type="entry name" value="RasGAP_dom"/>
</dbReference>
<protein>
    <submittedName>
        <fullName evidence="6">Ras gtpase-activating protein</fullName>
    </submittedName>
</protein>
<evidence type="ECO:0000313" key="6">
    <source>
        <dbReference type="EMBL" id="KAJ5066074.1"/>
    </source>
</evidence>
<dbReference type="PROSITE" id="PS50021">
    <property type="entry name" value="CH"/>
    <property type="match status" value="1"/>
</dbReference>
<sequence>MSDLTVEELLKYSEIEKLSKEDNQTDFTKLSLQEILLKWINSKLSLTQISNFSTDFQDSQKLLEIVKLTTNFDETEQISDQKTTLEIAEIILKFLKEKLKLKIEEITAEEINNGNETQILKVITNLFLNYHNHSSQDKNNQNLDYSNDDNDDDDKILDIEFVDSNFEDDMIFFNKDNFQNLAQFTNESIKTVFEITKIKHKLLALLPRIKEIAKILALETLNSFPKINEIVTENDLNLSQKLVFQSVVQIWNHYFQSEPPNASKIHLISEISRLSNQIEIDIVFQIKEKIENYFLEYNEALYREKETNIKFVLDSLFNQLLMNYHFSSCLSSLVSQLLIHNSCFESQNEELLSSLKVLLMTKLENIVIGSIDYDFVSNVMIELFYRIAFSSQINKIKTIIAESKKEAFGLTLRSVLDEKSSLGLKELVAKLIYERNELIHTKTETEIQTENMDYYNFGEKVRRSEEIMGKYFNLNHLEYFVALLDPNNCRDLIDTLSQTLFDFIEQFGVTIDFIRMVISQQILMTKGPEYLFRANDVSTKLISKYAVLYGKDYLIKTLSPTIKSICKSGLNFEIDSYVERDPMALKQNTENIRKYYYEISKAIFDSAHEAPKGFYILCEHIKTEICQRFSDSKDFLTPIGGFIFLRFFCPAILLPQSFGILDEEPSDSASRGLLLLSSILQNVASGKTFGTNREYMQPFNDDISANLKNREMFFTKLSNAEHIEKESFHVNKRAGFQNDLNVELLFDPNQILDLDPYTLANDFFTGIQSHFPDFCNDFCSTLGVSRLSSLTKFTNQIEKNDTQKMLYIIQFIENVFLDAKNKLKPDDTSQNQQNDSNTRKPSYQNLGKKK</sequence>
<evidence type="ECO:0000256" key="2">
    <source>
        <dbReference type="SAM" id="Coils"/>
    </source>
</evidence>
<feature type="domain" description="Calponin-homology (CH)" evidence="5">
    <location>
        <begin position="30"/>
        <end position="131"/>
    </location>
</feature>
<evidence type="ECO:0000256" key="1">
    <source>
        <dbReference type="ARBA" id="ARBA00022468"/>
    </source>
</evidence>
<keyword evidence="7" id="KW-1185">Reference proteome</keyword>
<dbReference type="InterPro" id="IPR001715">
    <property type="entry name" value="CH_dom"/>
</dbReference>
<feature type="coiled-coil region" evidence="2">
    <location>
        <begin position="85"/>
        <end position="112"/>
    </location>
</feature>
<feature type="region of interest" description="Disordered" evidence="3">
    <location>
        <begin position="823"/>
        <end position="850"/>
    </location>
</feature>
<dbReference type="OrthoDB" id="775356at2759"/>
<evidence type="ECO:0000313" key="7">
    <source>
        <dbReference type="Proteomes" id="UP001149090"/>
    </source>
</evidence>
<dbReference type="Gene3D" id="1.10.506.10">
    <property type="entry name" value="GTPase Activation - p120gap, domain 1"/>
    <property type="match status" value="2"/>
</dbReference>
<comment type="caution">
    <text evidence="6">The sequence shown here is derived from an EMBL/GenBank/DDBJ whole genome shotgun (WGS) entry which is preliminary data.</text>
</comment>
<dbReference type="InterPro" id="IPR008936">
    <property type="entry name" value="Rho_GTPase_activation_prot"/>
</dbReference>
<dbReference type="EMBL" id="JAPDFW010000147">
    <property type="protein sequence ID" value="KAJ5066074.1"/>
    <property type="molecule type" value="Genomic_DNA"/>
</dbReference>
<dbReference type="InterPro" id="IPR039360">
    <property type="entry name" value="Ras_GTPase"/>
</dbReference>
<dbReference type="Proteomes" id="UP001149090">
    <property type="component" value="Unassembled WGS sequence"/>
</dbReference>
<proteinExistence type="predicted"/>
<name>A0A9Q0R4T1_ANAIG</name>
<evidence type="ECO:0000259" key="5">
    <source>
        <dbReference type="PROSITE" id="PS50021"/>
    </source>
</evidence>
<dbReference type="Pfam" id="PF00616">
    <property type="entry name" value="RasGAP"/>
    <property type="match status" value="1"/>
</dbReference>
<accession>A0A9Q0R4T1</accession>
<dbReference type="PANTHER" id="PTHR10194:SF60">
    <property type="entry name" value="RAS GTPASE-ACTIVATING PROTEIN RASKOL"/>
    <property type="match status" value="1"/>
</dbReference>
<feature type="domain" description="Ras-GAP" evidence="4">
    <location>
        <begin position="492"/>
        <end position="685"/>
    </location>
</feature>
<reference evidence="6" key="1">
    <citation type="submission" date="2022-10" db="EMBL/GenBank/DDBJ databases">
        <title>Novel sulphate-reducing endosymbionts in the free-living metamonad Anaeramoeba.</title>
        <authorList>
            <person name="Jerlstrom-Hultqvist J."/>
            <person name="Cepicka I."/>
            <person name="Gallot-Lavallee L."/>
            <person name="Salas-Leiva D."/>
            <person name="Curtis B.A."/>
            <person name="Zahonova K."/>
            <person name="Pipaliya S."/>
            <person name="Dacks J."/>
            <person name="Roger A.J."/>
        </authorList>
    </citation>
    <scope>NUCLEOTIDE SEQUENCE</scope>
    <source>
        <strain evidence="6">BMAN</strain>
    </source>
</reference>
<dbReference type="Gene3D" id="1.10.418.10">
    <property type="entry name" value="Calponin-like domain"/>
    <property type="match status" value="1"/>
</dbReference>
<dbReference type="SMART" id="SM00323">
    <property type="entry name" value="RasGAP"/>
    <property type="match status" value="1"/>
</dbReference>
<dbReference type="AlphaFoldDB" id="A0A9Q0R4T1"/>
<keyword evidence="2" id="KW-0175">Coiled coil</keyword>
<dbReference type="SUPFAM" id="SSF48350">
    <property type="entry name" value="GTPase activation domain, GAP"/>
    <property type="match status" value="1"/>
</dbReference>
<dbReference type="Pfam" id="PF00307">
    <property type="entry name" value="CH"/>
    <property type="match status" value="1"/>
</dbReference>
<dbReference type="InterPro" id="IPR036872">
    <property type="entry name" value="CH_dom_sf"/>
</dbReference>